<dbReference type="InterPro" id="IPR012334">
    <property type="entry name" value="Pectin_lyas_fold"/>
</dbReference>
<organism evidence="1 2">
    <name type="scientific">Mycetocola manganoxydans</name>
    <dbReference type="NCBI Taxonomy" id="699879"/>
    <lineage>
        <taxon>Bacteria</taxon>
        <taxon>Bacillati</taxon>
        <taxon>Actinomycetota</taxon>
        <taxon>Actinomycetes</taxon>
        <taxon>Micrococcales</taxon>
        <taxon>Microbacteriaceae</taxon>
        <taxon>Mycetocola</taxon>
    </lineage>
</organism>
<sequence>MEADHVGGLSTRRNWLKASIPALGVGIVAAGIGAQSAVSLGDQTMRSGSYTERDLAKLLSDDEAEARAVLDARYSRVYQCDVRDFGAVGDYSGEDRNQATDNLDAFQRALDAVEPGGRVFVSPGRYYLSDTLVIDKTIDFDCGRGGFESGMGGTQLLWAAGKTGLRIRENSEGHRPSGYRIGPFELTSLSESTTHAEGYGIHCTNGFGQIDAVSVSSFGSHGIFLQAGKGVGGGNVNNSDLRRVRCYGNHGDGIRCEGSDAQQIRIWGPDVVANRGWGINMVGSSANRVYSPHFDQQYFESPGAIRDAGNSNTYEDVYTESGRGSGSKILLDAGSLFARVTTSQYARPEVVDNTLVKTAQVIDVETGFARRVGVLGAEGTQVFLDADAQESGVVRLQVDGETKLSWHAETDEWITVSPIRPRTSGEIDLGTPGHRFGSAHFESFVRIGTVDGNTRPSAASAGAGATLFDRALGKPIWSNGSFWIDANGRAI</sequence>
<protein>
    <recommendedName>
        <fullName evidence="3">Pectate lyase superfamily protein domain-containing protein</fullName>
    </recommendedName>
</protein>
<dbReference type="Gene3D" id="2.160.20.10">
    <property type="entry name" value="Single-stranded right-handed beta-helix, Pectin lyase-like"/>
    <property type="match status" value="1"/>
</dbReference>
<evidence type="ECO:0000313" key="1">
    <source>
        <dbReference type="EMBL" id="RLP73431.1"/>
    </source>
</evidence>
<comment type="caution">
    <text evidence="1">The sequence shown here is derived from an EMBL/GenBank/DDBJ whole genome shotgun (WGS) entry which is preliminary data.</text>
</comment>
<dbReference type="InterPro" id="IPR011050">
    <property type="entry name" value="Pectin_lyase_fold/virulence"/>
</dbReference>
<evidence type="ECO:0008006" key="3">
    <source>
        <dbReference type="Google" id="ProtNLM"/>
    </source>
</evidence>
<evidence type="ECO:0000313" key="2">
    <source>
        <dbReference type="Proteomes" id="UP000270299"/>
    </source>
</evidence>
<dbReference type="SUPFAM" id="SSF51126">
    <property type="entry name" value="Pectin lyase-like"/>
    <property type="match status" value="1"/>
</dbReference>
<name>A0A3L7A1B8_9MICO</name>
<accession>A0A3L7A1B8</accession>
<keyword evidence="2" id="KW-1185">Reference proteome</keyword>
<dbReference type="Proteomes" id="UP000270299">
    <property type="component" value="Unassembled WGS sequence"/>
</dbReference>
<reference evidence="1 2" key="1">
    <citation type="submission" date="2018-10" db="EMBL/GenBank/DDBJ databases">
        <authorList>
            <person name="Li J."/>
        </authorList>
    </citation>
    <scope>NUCLEOTIDE SEQUENCE [LARGE SCALE GENOMIC DNA]</scope>
    <source>
        <strain evidence="1 2">CCTCC AB209002</strain>
    </source>
</reference>
<dbReference type="EMBL" id="RCUV01000002">
    <property type="protein sequence ID" value="RLP73431.1"/>
    <property type="molecule type" value="Genomic_DNA"/>
</dbReference>
<dbReference type="AlphaFoldDB" id="A0A3L7A1B8"/>
<proteinExistence type="predicted"/>
<gene>
    <name evidence="1" type="ORF">D9V29_01725</name>
</gene>